<feature type="compositionally biased region" description="Polar residues" evidence="1">
    <location>
        <begin position="219"/>
        <end position="232"/>
    </location>
</feature>
<proteinExistence type="predicted"/>
<accession>A0AA39FV22</accession>
<dbReference type="AlphaFoldDB" id="A0AA39FV22"/>
<gene>
    <name evidence="2" type="ORF">PV328_000500</name>
</gene>
<evidence type="ECO:0000313" key="2">
    <source>
        <dbReference type="EMBL" id="KAK0176355.1"/>
    </source>
</evidence>
<organism evidence="2 3">
    <name type="scientific">Microctonus aethiopoides</name>
    <dbReference type="NCBI Taxonomy" id="144406"/>
    <lineage>
        <taxon>Eukaryota</taxon>
        <taxon>Metazoa</taxon>
        <taxon>Ecdysozoa</taxon>
        <taxon>Arthropoda</taxon>
        <taxon>Hexapoda</taxon>
        <taxon>Insecta</taxon>
        <taxon>Pterygota</taxon>
        <taxon>Neoptera</taxon>
        <taxon>Endopterygota</taxon>
        <taxon>Hymenoptera</taxon>
        <taxon>Apocrita</taxon>
        <taxon>Ichneumonoidea</taxon>
        <taxon>Braconidae</taxon>
        <taxon>Euphorinae</taxon>
        <taxon>Microctonus</taxon>
    </lineage>
</organism>
<protein>
    <submittedName>
        <fullName evidence="2">Uncharacterized protein</fullName>
    </submittedName>
</protein>
<comment type="caution">
    <text evidence="2">The sequence shown here is derived from an EMBL/GenBank/DDBJ whole genome shotgun (WGS) entry which is preliminary data.</text>
</comment>
<dbReference type="EMBL" id="JAQQBS010000001">
    <property type="protein sequence ID" value="KAK0176355.1"/>
    <property type="molecule type" value="Genomic_DNA"/>
</dbReference>
<feature type="region of interest" description="Disordered" evidence="1">
    <location>
        <begin position="212"/>
        <end position="244"/>
    </location>
</feature>
<sequence>MSPTIPTISFDGQTPEFIAMLQEDRIRVMHKRTIALFNENANLKEQIFQESLRVKELEEKLLKITQTFSIKENIENKQRENVQTAEAAVTLNPLEKLQQAMWAVCKSCHRKLQKNEMQEPVVFITKTELEILEKDIRTLHDTLATKEQAWNKIVDREQNYCRQLTRLTQEVITANQLTNNRYEELQKLAQILEINDRERKWIEGIMQQLSSPRHRQKSIARQQNSSRLSNNRHSARDMLITTKE</sequence>
<evidence type="ECO:0000313" key="3">
    <source>
        <dbReference type="Proteomes" id="UP001168990"/>
    </source>
</evidence>
<keyword evidence="3" id="KW-1185">Reference proteome</keyword>
<evidence type="ECO:0000256" key="1">
    <source>
        <dbReference type="SAM" id="MobiDB-lite"/>
    </source>
</evidence>
<dbReference type="Proteomes" id="UP001168990">
    <property type="component" value="Unassembled WGS sequence"/>
</dbReference>
<reference evidence="2" key="1">
    <citation type="journal article" date="2023" name="bioRxiv">
        <title>Scaffold-level genome assemblies of two parasitoid biocontrol wasps reveal the parthenogenesis mechanism and an associated novel virus.</title>
        <authorList>
            <person name="Inwood S."/>
            <person name="Skelly J."/>
            <person name="Guhlin J."/>
            <person name="Harrop T."/>
            <person name="Goldson S."/>
            <person name="Dearden P."/>
        </authorList>
    </citation>
    <scope>NUCLEOTIDE SEQUENCE</scope>
    <source>
        <strain evidence="2">Irish</strain>
        <tissue evidence="2">Whole body</tissue>
    </source>
</reference>
<reference evidence="2" key="2">
    <citation type="submission" date="2023-03" db="EMBL/GenBank/DDBJ databases">
        <authorList>
            <person name="Inwood S.N."/>
            <person name="Skelly J.G."/>
            <person name="Guhlin J."/>
            <person name="Harrop T.W.R."/>
            <person name="Goldson S.G."/>
            <person name="Dearden P.K."/>
        </authorList>
    </citation>
    <scope>NUCLEOTIDE SEQUENCE</scope>
    <source>
        <strain evidence="2">Irish</strain>
        <tissue evidence="2">Whole body</tissue>
    </source>
</reference>
<name>A0AA39FV22_9HYME</name>